<dbReference type="EMBL" id="JRES01001701">
    <property type="protein sequence ID" value="KNC20816.1"/>
    <property type="molecule type" value="Genomic_DNA"/>
</dbReference>
<organism evidence="1 2">
    <name type="scientific">Lucilia cuprina</name>
    <name type="common">Green bottle fly</name>
    <name type="synonym">Australian sheep blowfly</name>
    <dbReference type="NCBI Taxonomy" id="7375"/>
    <lineage>
        <taxon>Eukaryota</taxon>
        <taxon>Metazoa</taxon>
        <taxon>Ecdysozoa</taxon>
        <taxon>Arthropoda</taxon>
        <taxon>Hexapoda</taxon>
        <taxon>Insecta</taxon>
        <taxon>Pterygota</taxon>
        <taxon>Neoptera</taxon>
        <taxon>Endopterygota</taxon>
        <taxon>Diptera</taxon>
        <taxon>Brachycera</taxon>
        <taxon>Muscomorpha</taxon>
        <taxon>Oestroidea</taxon>
        <taxon>Calliphoridae</taxon>
        <taxon>Luciliinae</taxon>
        <taxon>Lucilia</taxon>
    </lineage>
</organism>
<reference evidence="1 2" key="1">
    <citation type="journal article" date="2015" name="Nat. Commun.">
        <title>Lucilia cuprina genome unlocks parasitic fly biology to underpin future interventions.</title>
        <authorList>
            <person name="Anstead C.A."/>
            <person name="Korhonen P.K."/>
            <person name="Young N.D."/>
            <person name="Hall R.S."/>
            <person name="Jex A.R."/>
            <person name="Murali S.C."/>
            <person name="Hughes D.S."/>
            <person name="Lee S.F."/>
            <person name="Perry T."/>
            <person name="Stroehlein A.J."/>
            <person name="Ansell B.R."/>
            <person name="Breugelmans B."/>
            <person name="Hofmann A."/>
            <person name="Qu J."/>
            <person name="Dugan S."/>
            <person name="Lee S.L."/>
            <person name="Chao H."/>
            <person name="Dinh H."/>
            <person name="Han Y."/>
            <person name="Doddapaneni H.V."/>
            <person name="Worley K.C."/>
            <person name="Muzny D.M."/>
            <person name="Ioannidis P."/>
            <person name="Waterhouse R.M."/>
            <person name="Zdobnov E.M."/>
            <person name="James P.J."/>
            <person name="Bagnall N.H."/>
            <person name="Kotze A.C."/>
            <person name="Gibbs R.A."/>
            <person name="Richards S."/>
            <person name="Batterham P."/>
            <person name="Gasser R.B."/>
        </authorList>
    </citation>
    <scope>NUCLEOTIDE SEQUENCE [LARGE SCALE GENOMIC DNA]</scope>
    <source>
        <strain evidence="1 2">LS</strain>
        <tissue evidence="1">Full body</tissue>
    </source>
</reference>
<dbReference type="Proteomes" id="UP000037069">
    <property type="component" value="Unassembled WGS sequence"/>
</dbReference>
<name>A0A0L0BL75_LUCCU</name>
<evidence type="ECO:0000313" key="2">
    <source>
        <dbReference type="Proteomes" id="UP000037069"/>
    </source>
</evidence>
<keyword evidence="2" id="KW-1185">Reference proteome</keyword>
<dbReference type="AlphaFoldDB" id="A0A0L0BL75"/>
<accession>A0A0L0BL75</accession>
<evidence type="ECO:0000313" key="1">
    <source>
        <dbReference type="EMBL" id="KNC20816.1"/>
    </source>
</evidence>
<proteinExistence type="predicted"/>
<gene>
    <name evidence="1" type="ORF">FF38_11277</name>
</gene>
<comment type="caution">
    <text evidence="1">The sequence shown here is derived from an EMBL/GenBank/DDBJ whole genome shotgun (WGS) entry which is preliminary data.</text>
</comment>
<sequence>MLASSLGGLLAFVILIQITFPYVEISFTRDNDFPHVVDYVVPVATVRIRHNHKVSMRNLIEFLLKRQENFNTVLCKISILTGVVEFIKPVISRHYFEVKARFFESQHYTSTGAKTTPICLAQLDLLQFIKYHVILEVLIRHLMPPSEKNQYGLGRIDT</sequence>
<protein>
    <submittedName>
        <fullName evidence="1">Uncharacterized protein</fullName>
    </submittedName>
</protein>